<keyword evidence="3" id="KW-0677">Repeat</keyword>
<proteinExistence type="inferred from homology"/>
<keyword evidence="2" id="KW-0645">Protease</keyword>
<dbReference type="RefSeq" id="XP_001455662.1">
    <property type="nucleotide sequence ID" value="XM_001455625.1"/>
</dbReference>
<dbReference type="Pfam" id="PF02493">
    <property type="entry name" value="MORN"/>
    <property type="match status" value="3"/>
</dbReference>
<feature type="domain" description="Ubiquitin-like protease family profile" evidence="5">
    <location>
        <begin position="375"/>
        <end position="532"/>
    </location>
</feature>
<dbReference type="Gene3D" id="2.20.110.10">
    <property type="entry name" value="Histone H3 K4-specific methyltransferase SET7/9 N-terminal domain"/>
    <property type="match status" value="1"/>
</dbReference>
<evidence type="ECO:0000313" key="6">
    <source>
        <dbReference type="EMBL" id="CAK88265.1"/>
    </source>
</evidence>
<sequence length="574" mass="68033">MTFRYEVFGKYNETTLKELNGTKIFFFLQNQVNVKSQQLINIILDGNQKSLITSLTKEIYSKFCQQCDFSINEEINPSNVQLAQQFSQYLSRITIELQELYFLQISINDTDTQQFQFEATSVIDIQKEMFYQVLEQIYGHEIGNFRNPEVSISIAFVEYFRQVLIKKFRGYKMNYKKKKQLFLLQNGDIIVSQFNNQMTIPLSTSRVIHFQKPRFCYQQSLLSEQSLIQIVSEGFLDENFDQNGQAIVLSKGNLVYQGNMQAGLLNGEGTIKNLQNQIIYQGNFVHNKKHGFGNILYNNRYYCGQFNDDMMNGQFQICNEKNGCTYYFYRNQQVNKQDFEQQNCYQIKSQEGVQTISKVLSNTQVSQSICSYKDFDITIQAYDALNIGHWLFETSLDYFLDCFKHFFTYSEQATNGQTVIFNTSETSNYINCDYEQKFYYHEKLYQELNKDIRDKKRKVFVMNSQRSHFLVMIEDNKQLYACDSLYHVNKNLENAFYNLLKLENRSCRVLKCSQQRNGYDCGIFALFYAIQFMKYDNLNMNEMEKKLCLEDPAQIRWQLKQFVKYNHDYILTNF</sequence>
<dbReference type="HOGENOM" id="CLU_475284_0_0_1"/>
<dbReference type="SUPFAM" id="SSF54001">
    <property type="entry name" value="Cysteine proteinases"/>
    <property type="match status" value="1"/>
</dbReference>
<evidence type="ECO:0000256" key="1">
    <source>
        <dbReference type="ARBA" id="ARBA00005234"/>
    </source>
</evidence>
<evidence type="ECO:0000256" key="2">
    <source>
        <dbReference type="ARBA" id="ARBA00022670"/>
    </source>
</evidence>
<dbReference type="InterPro" id="IPR003653">
    <property type="entry name" value="Peptidase_C48_C"/>
</dbReference>
<dbReference type="AlphaFoldDB" id="A0DYZ8"/>
<dbReference type="InterPro" id="IPR038765">
    <property type="entry name" value="Papain-like_cys_pep_sf"/>
</dbReference>
<reference evidence="6 7" key="1">
    <citation type="journal article" date="2006" name="Nature">
        <title>Global trends of whole-genome duplications revealed by the ciliate Paramecium tetraurelia.</title>
        <authorList>
            <consortium name="Genoscope"/>
            <person name="Aury J.-M."/>
            <person name="Jaillon O."/>
            <person name="Duret L."/>
            <person name="Noel B."/>
            <person name="Jubin C."/>
            <person name="Porcel B.M."/>
            <person name="Segurens B."/>
            <person name="Daubin V."/>
            <person name="Anthouard V."/>
            <person name="Aiach N."/>
            <person name="Arnaiz O."/>
            <person name="Billaut A."/>
            <person name="Beisson J."/>
            <person name="Blanc I."/>
            <person name="Bouhouche K."/>
            <person name="Camara F."/>
            <person name="Duharcourt S."/>
            <person name="Guigo R."/>
            <person name="Gogendeau D."/>
            <person name="Katinka M."/>
            <person name="Keller A.-M."/>
            <person name="Kissmehl R."/>
            <person name="Klotz C."/>
            <person name="Koll F."/>
            <person name="Le Moue A."/>
            <person name="Lepere C."/>
            <person name="Malinsky S."/>
            <person name="Nowacki M."/>
            <person name="Nowak J.K."/>
            <person name="Plattner H."/>
            <person name="Poulain J."/>
            <person name="Ruiz F."/>
            <person name="Serrano V."/>
            <person name="Zagulski M."/>
            <person name="Dessen P."/>
            <person name="Betermier M."/>
            <person name="Weissenbach J."/>
            <person name="Scarpelli C."/>
            <person name="Schachter V."/>
            <person name="Sperling L."/>
            <person name="Meyer E."/>
            <person name="Cohen J."/>
            <person name="Wincker P."/>
        </authorList>
    </citation>
    <scope>NUCLEOTIDE SEQUENCE [LARGE SCALE GENOMIC DNA]</scope>
    <source>
        <strain evidence="6 7">Stock d4-2</strain>
    </source>
</reference>
<evidence type="ECO:0000256" key="4">
    <source>
        <dbReference type="ARBA" id="ARBA00022801"/>
    </source>
</evidence>
<dbReference type="PANTHER" id="PTHR43215:SF14">
    <property type="entry name" value="RADIAL SPOKE HEAD 1 HOMOLOG"/>
    <property type="match status" value="1"/>
</dbReference>
<name>A0DYZ8_PARTE</name>
<organism evidence="6 7">
    <name type="scientific">Paramecium tetraurelia</name>
    <dbReference type="NCBI Taxonomy" id="5888"/>
    <lineage>
        <taxon>Eukaryota</taxon>
        <taxon>Sar</taxon>
        <taxon>Alveolata</taxon>
        <taxon>Ciliophora</taxon>
        <taxon>Intramacronucleata</taxon>
        <taxon>Oligohymenophorea</taxon>
        <taxon>Peniculida</taxon>
        <taxon>Parameciidae</taxon>
        <taxon>Paramecium</taxon>
    </lineage>
</organism>
<protein>
    <recommendedName>
        <fullName evidence="5">Ubiquitin-like protease family profile domain-containing protein</fullName>
    </recommendedName>
</protein>
<dbReference type="GO" id="GO:0006508">
    <property type="term" value="P:proteolysis"/>
    <property type="evidence" value="ECO:0007669"/>
    <property type="project" value="UniProtKB-KW"/>
</dbReference>
<keyword evidence="7" id="KW-1185">Reference proteome</keyword>
<dbReference type="OMA" id="QFQICNE"/>
<dbReference type="PANTHER" id="PTHR43215">
    <property type="entry name" value="RADIAL SPOKE HEAD 1 HOMOLOG"/>
    <property type="match status" value="1"/>
</dbReference>
<evidence type="ECO:0000256" key="3">
    <source>
        <dbReference type="ARBA" id="ARBA00022737"/>
    </source>
</evidence>
<dbReference type="InterPro" id="IPR003409">
    <property type="entry name" value="MORN"/>
</dbReference>
<dbReference type="OrthoDB" id="5065855at2759"/>
<dbReference type="GO" id="GO:0008234">
    <property type="term" value="F:cysteine-type peptidase activity"/>
    <property type="evidence" value="ECO:0007669"/>
    <property type="project" value="InterPro"/>
</dbReference>
<evidence type="ECO:0000313" key="7">
    <source>
        <dbReference type="Proteomes" id="UP000000600"/>
    </source>
</evidence>
<evidence type="ECO:0000259" key="5">
    <source>
        <dbReference type="PROSITE" id="PS50600"/>
    </source>
</evidence>
<comment type="similarity">
    <text evidence="1">Belongs to the peptidase C48 family.</text>
</comment>
<accession>A0DYZ8</accession>
<dbReference type="Gene3D" id="3.40.395.10">
    <property type="entry name" value="Adenoviral Proteinase, Chain A"/>
    <property type="match status" value="1"/>
</dbReference>
<dbReference type="KEGG" id="ptm:GSPATT00003233001"/>
<dbReference type="InParanoid" id="A0DYZ8"/>
<gene>
    <name evidence="6" type="ORF">GSPATT00003233001</name>
</gene>
<dbReference type="GeneID" id="5041447"/>
<keyword evidence="4" id="KW-0378">Hydrolase</keyword>
<dbReference type="EMBL" id="CT868649">
    <property type="protein sequence ID" value="CAK88265.1"/>
    <property type="molecule type" value="Genomic_DNA"/>
</dbReference>
<dbReference type="Proteomes" id="UP000000600">
    <property type="component" value="Unassembled WGS sequence"/>
</dbReference>
<dbReference type="SUPFAM" id="SSF82185">
    <property type="entry name" value="Histone H3 K4-specific methyltransferase SET7/9 N-terminal domain"/>
    <property type="match status" value="1"/>
</dbReference>
<dbReference type="PROSITE" id="PS50600">
    <property type="entry name" value="ULP_PROTEASE"/>
    <property type="match status" value="1"/>
</dbReference>